<comment type="caution">
    <text evidence="2">The sequence shown here is derived from an EMBL/GenBank/DDBJ whole genome shotgun (WGS) entry which is preliminary data.</text>
</comment>
<proteinExistence type="predicted"/>
<dbReference type="OrthoDB" id="4072826at2759"/>
<dbReference type="PANTHER" id="PTHR43792">
    <property type="entry name" value="GNAT FAMILY, PUTATIVE (AFU_ORTHOLOGUE AFUA_3G00765)-RELATED-RELATED"/>
    <property type="match status" value="1"/>
</dbReference>
<evidence type="ECO:0000259" key="1">
    <source>
        <dbReference type="Pfam" id="PF13302"/>
    </source>
</evidence>
<dbReference type="AlphaFoldDB" id="A0A9P4UVP2"/>
<dbReference type="GO" id="GO:0016747">
    <property type="term" value="F:acyltransferase activity, transferring groups other than amino-acyl groups"/>
    <property type="evidence" value="ECO:0007669"/>
    <property type="project" value="InterPro"/>
</dbReference>
<dbReference type="Pfam" id="PF13302">
    <property type="entry name" value="Acetyltransf_3"/>
    <property type="match status" value="1"/>
</dbReference>
<accession>A0A9P4UVP2</accession>
<reference evidence="2" key="1">
    <citation type="journal article" date="2020" name="Stud. Mycol.">
        <title>101 Dothideomycetes genomes: a test case for predicting lifestyles and emergence of pathogens.</title>
        <authorList>
            <person name="Haridas S."/>
            <person name="Albert R."/>
            <person name="Binder M."/>
            <person name="Bloem J."/>
            <person name="Labutti K."/>
            <person name="Salamov A."/>
            <person name="Andreopoulos B."/>
            <person name="Baker S."/>
            <person name="Barry K."/>
            <person name="Bills G."/>
            <person name="Bluhm B."/>
            <person name="Cannon C."/>
            <person name="Castanera R."/>
            <person name="Culley D."/>
            <person name="Daum C."/>
            <person name="Ezra D."/>
            <person name="Gonzalez J."/>
            <person name="Henrissat B."/>
            <person name="Kuo A."/>
            <person name="Liang C."/>
            <person name="Lipzen A."/>
            <person name="Lutzoni F."/>
            <person name="Magnuson J."/>
            <person name="Mondo S."/>
            <person name="Nolan M."/>
            <person name="Ohm R."/>
            <person name="Pangilinan J."/>
            <person name="Park H.-J."/>
            <person name="Ramirez L."/>
            <person name="Alfaro M."/>
            <person name="Sun H."/>
            <person name="Tritt A."/>
            <person name="Yoshinaga Y."/>
            <person name="Zwiers L.-H."/>
            <person name="Turgeon B."/>
            <person name="Goodwin S."/>
            <person name="Spatafora J."/>
            <person name="Crous P."/>
            <person name="Grigoriev I."/>
        </authorList>
    </citation>
    <scope>NUCLEOTIDE SEQUENCE</scope>
    <source>
        <strain evidence="2">CBS 125425</strain>
    </source>
</reference>
<dbReference type="EMBL" id="ML996364">
    <property type="protein sequence ID" value="KAF2727003.1"/>
    <property type="molecule type" value="Genomic_DNA"/>
</dbReference>
<evidence type="ECO:0000313" key="2">
    <source>
        <dbReference type="EMBL" id="KAF2727003.1"/>
    </source>
</evidence>
<name>A0A9P4UVP2_9PLEO</name>
<dbReference type="InterPro" id="IPR000182">
    <property type="entry name" value="GNAT_dom"/>
</dbReference>
<organism evidence="2 3">
    <name type="scientific">Polyplosphaeria fusca</name>
    <dbReference type="NCBI Taxonomy" id="682080"/>
    <lineage>
        <taxon>Eukaryota</taxon>
        <taxon>Fungi</taxon>
        <taxon>Dikarya</taxon>
        <taxon>Ascomycota</taxon>
        <taxon>Pezizomycotina</taxon>
        <taxon>Dothideomycetes</taxon>
        <taxon>Pleosporomycetidae</taxon>
        <taxon>Pleosporales</taxon>
        <taxon>Tetraplosphaeriaceae</taxon>
        <taxon>Polyplosphaeria</taxon>
    </lineage>
</organism>
<protein>
    <submittedName>
        <fullName evidence="2">Acyl-CoA N-acyltransferase</fullName>
    </submittedName>
</protein>
<sequence>MVVVDPNYSATTERLLLRPLRAEDVDDVFLMQSHPETMMHTSLGRVDNIERVRQWIQGCHERDNNWNFAIELLPSQDGDQPSPQRVIGLIGAVRAPEIGYMFNHNYWGKGYATEALRGFMPLFWEHYDGNGAERFDYAVGLTDPELITSQSVLKKVGFTLFKRREKDFENPRLGVRDTFEFRMLRPGSTGAEATSQAVDIAPAMKP</sequence>
<dbReference type="PANTHER" id="PTHR43792:SF1">
    <property type="entry name" value="N-ACETYLTRANSFERASE DOMAIN-CONTAINING PROTEIN"/>
    <property type="match status" value="1"/>
</dbReference>
<dbReference type="Proteomes" id="UP000799444">
    <property type="component" value="Unassembled WGS sequence"/>
</dbReference>
<dbReference type="Gene3D" id="3.40.630.30">
    <property type="match status" value="1"/>
</dbReference>
<gene>
    <name evidence="2" type="ORF">EJ04DRAFT_517527</name>
</gene>
<feature type="domain" description="N-acetyltransferase" evidence="1">
    <location>
        <begin position="14"/>
        <end position="159"/>
    </location>
</feature>
<dbReference type="SUPFAM" id="SSF55729">
    <property type="entry name" value="Acyl-CoA N-acyltransferases (Nat)"/>
    <property type="match status" value="1"/>
</dbReference>
<keyword evidence="3" id="KW-1185">Reference proteome</keyword>
<dbReference type="InterPro" id="IPR016181">
    <property type="entry name" value="Acyl_CoA_acyltransferase"/>
</dbReference>
<evidence type="ECO:0000313" key="3">
    <source>
        <dbReference type="Proteomes" id="UP000799444"/>
    </source>
</evidence>
<dbReference type="InterPro" id="IPR051531">
    <property type="entry name" value="N-acetyltransferase"/>
</dbReference>